<dbReference type="PIRSF" id="PIRSF006603">
    <property type="entry name" value="DinF"/>
    <property type="match status" value="1"/>
</dbReference>
<feature type="transmembrane region" description="Helical" evidence="13">
    <location>
        <begin position="364"/>
        <end position="383"/>
    </location>
</feature>
<evidence type="ECO:0000256" key="11">
    <source>
        <dbReference type="ARBA" id="ARBA00023136"/>
    </source>
</evidence>
<evidence type="ECO:0000256" key="4">
    <source>
        <dbReference type="ARBA" id="ARBA00020268"/>
    </source>
</evidence>
<evidence type="ECO:0000256" key="13">
    <source>
        <dbReference type="SAM" id="Phobius"/>
    </source>
</evidence>
<feature type="transmembrane region" description="Helical" evidence="13">
    <location>
        <begin position="29"/>
        <end position="50"/>
    </location>
</feature>
<feature type="transmembrane region" description="Helical" evidence="13">
    <location>
        <begin position="269"/>
        <end position="289"/>
    </location>
</feature>
<keyword evidence="8 13" id="KW-0812">Transmembrane</keyword>
<sequence>MNRWKMIISNFLEKQFGSSLFTYREVLNMLLPIILDAFFINAIGILTTAMISTSSQESVAAVSLVNPIAIIIYAVISALATGGTILTARYAGLGEKEKIQRTAGQVVGIVVVASFFISLLILLSTKHIVQILFIGADPVIVSKAAKYLAGVSLSMVFLAAYLGAFSVFRGIGETKTCLKLTVMVNLLHLFLSFLFLNILHMDIVGTALSLIIARAAGGAAGIYLLVRKRGTLRIPLRYFFKMEESTIKNTFGIGAPYALEQIFFNGSSMIVQIFLVSMGTVYISAYAVANSFLSIVYAAGMAVGTLSMTVVGQCLGAGKGDDARKYGKSFCALGQFVIIISLAIFIPLMPVILKLYQAPENTVILIQQLIYLMVIPLILFWPVSGIMPCILRAGGDSMFCSLSSLIIMWVVRVFAGYILTVPIGMGIIGLWVTMPLEWLIRTVIYRRRFWYTGLRQ</sequence>
<dbReference type="Proteomes" id="UP001451571">
    <property type="component" value="Chromosome"/>
</dbReference>
<evidence type="ECO:0000256" key="12">
    <source>
        <dbReference type="ARBA" id="ARBA00031636"/>
    </source>
</evidence>
<keyword evidence="9 13" id="KW-1133">Transmembrane helix</keyword>
<comment type="function">
    <text evidence="1">Multidrug efflux pump.</text>
</comment>
<reference evidence="14 15" key="1">
    <citation type="submission" date="2024-02" db="EMBL/GenBank/DDBJ databases">
        <title>Bacterial strain from lacustrine sediment.</title>
        <authorList>
            <person name="Petit C."/>
            <person name="Fadhlaoui K."/>
        </authorList>
    </citation>
    <scope>NUCLEOTIDE SEQUENCE [LARGE SCALE GENOMIC DNA]</scope>
    <source>
        <strain evidence="14 15">IPX-CK</strain>
    </source>
</reference>
<feature type="transmembrane region" description="Helical" evidence="13">
    <location>
        <begin position="390"/>
        <end position="411"/>
    </location>
</feature>
<keyword evidence="7" id="KW-1003">Cell membrane</keyword>
<proteinExistence type="inferred from homology"/>
<feature type="transmembrane region" description="Helical" evidence="13">
    <location>
        <begin position="144"/>
        <end position="168"/>
    </location>
</feature>
<evidence type="ECO:0000256" key="2">
    <source>
        <dbReference type="ARBA" id="ARBA00004651"/>
    </source>
</evidence>
<feature type="transmembrane region" description="Helical" evidence="13">
    <location>
        <begin position="330"/>
        <end position="352"/>
    </location>
</feature>
<feature type="transmembrane region" description="Helical" evidence="13">
    <location>
        <begin position="70"/>
        <end position="91"/>
    </location>
</feature>
<keyword evidence="5" id="KW-0813">Transport</keyword>
<evidence type="ECO:0000256" key="5">
    <source>
        <dbReference type="ARBA" id="ARBA00022448"/>
    </source>
</evidence>
<dbReference type="RefSeq" id="WP_342759297.1">
    <property type="nucleotide sequence ID" value="NZ_CP146256.1"/>
</dbReference>
<evidence type="ECO:0000313" key="14">
    <source>
        <dbReference type="EMBL" id="XAH75725.1"/>
    </source>
</evidence>
<dbReference type="PANTHER" id="PTHR43298:SF2">
    <property type="entry name" value="FMN_FAD EXPORTER YEEO-RELATED"/>
    <property type="match status" value="1"/>
</dbReference>
<comment type="similarity">
    <text evidence="3">Belongs to the multi antimicrobial extrusion (MATE) (TC 2.A.66.1) family.</text>
</comment>
<dbReference type="InterPro" id="IPR002528">
    <property type="entry name" value="MATE_fam"/>
</dbReference>
<evidence type="ECO:0000256" key="10">
    <source>
        <dbReference type="ARBA" id="ARBA00023065"/>
    </source>
</evidence>
<dbReference type="PANTHER" id="PTHR43298">
    <property type="entry name" value="MULTIDRUG RESISTANCE PROTEIN NORM-RELATED"/>
    <property type="match status" value="1"/>
</dbReference>
<keyword evidence="6" id="KW-0050">Antiport</keyword>
<dbReference type="InterPro" id="IPR050222">
    <property type="entry name" value="MATE_MdtK"/>
</dbReference>
<evidence type="ECO:0000256" key="1">
    <source>
        <dbReference type="ARBA" id="ARBA00003408"/>
    </source>
</evidence>
<evidence type="ECO:0000256" key="8">
    <source>
        <dbReference type="ARBA" id="ARBA00022692"/>
    </source>
</evidence>
<feature type="transmembrane region" description="Helical" evidence="13">
    <location>
        <begin position="180"/>
        <end position="200"/>
    </location>
</feature>
<keyword evidence="10" id="KW-0406">Ion transport</keyword>
<protein>
    <recommendedName>
        <fullName evidence="4">Probable multidrug resistance protein NorM</fullName>
    </recommendedName>
    <alternativeName>
        <fullName evidence="12">Multidrug-efflux transporter</fullName>
    </alternativeName>
</protein>
<gene>
    <name evidence="14" type="ORF">V6984_08220</name>
</gene>
<evidence type="ECO:0000313" key="15">
    <source>
        <dbReference type="Proteomes" id="UP001451571"/>
    </source>
</evidence>
<feature type="transmembrane region" description="Helical" evidence="13">
    <location>
        <begin position="206"/>
        <end position="226"/>
    </location>
</feature>
<organism evidence="14 15">
    <name type="scientific">Kineothrix sedimenti</name>
    <dbReference type="NCBI Taxonomy" id="3123317"/>
    <lineage>
        <taxon>Bacteria</taxon>
        <taxon>Bacillati</taxon>
        <taxon>Bacillota</taxon>
        <taxon>Clostridia</taxon>
        <taxon>Lachnospirales</taxon>
        <taxon>Lachnospiraceae</taxon>
        <taxon>Kineothrix</taxon>
    </lineage>
</organism>
<feature type="transmembrane region" description="Helical" evidence="13">
    <location>
        <begin position="417"/>
        <end position="440"/>
    </location>
</feature>
<keyword evidence="11 13" id="KW-0472">Membrane</keyword>
<keyword evidence="15" id="KW-1185">Reference proteome</keyword>
<dbReference type="EMBL" id="CP146256">
    <property type="protein sequence ID" value="XAH75725.1"/>
    <property type="molecule type" value="Genomic_DNA"/>
</dbReference>
<evidence type="ECO:0000256" key="6">
    <source>
        <dbReference type="ARBA" id="ARBA00022449"/>
    </source>
</evidence>
<evidence type="ECO:0000256" key="9">
    <source>
        <dbReference type="ARBA" id="ARBA00022989"/>
    </source>
</evidence>
<feature type="transmembrane region" description="Helical" evidence="13">
    <location>
        <begin position="295"/>
        <end position="318"/>
    </location>
</feature>
<dbReference type="InterPro" id="IPR048279">
    <property type="entry name" value="MdtK-like"/>
</dbReference>
<dbReference type="Pfam" id="PF01554">
    <property type="entry name" value="MatE"/>
    <property type="match status" value="2"/>
</dbReference>
<evidence type="ECO:0000256" key="3">
    <source>
        <dbReference type="ARBA" id="ARBA00010199"/>
    </source>
</evidence>
<accession>A0ABZ3F239</accession>
<dbReference type="NCBIfam" id="TIGR00797">
    <property type="entry name" value="matE"/>
    <property type="match status" value="1"/>
</dbReference>
<name>A0ABZ3F239_9FIRM</name>
<comment type="subcellular location">
    <subcellularLocation>
        <location evidence="2">Cell membrane</location>
        <topology evidence="2">Multi-pass membrane protein</topology>
    </subcellularLocation>
</comment>
<evidence type="ECO:0000256" key="7">
    <source>
        <dbReference type="ARBA" id="ARBA00022475"/>
    </source>
</evidence>
<feature type="transmembrane region" description="Helical" evidence="13">
    <location>
        <begin position="103"/>
        <end position="124"/>
    </location>
</feature>